<evidence type="ECO:0000256" key="1">
    <source>
        <dbReference type="SAM" id="Phobius"/>
    </source>
</evidence>
<gene>
    <name evidence="2" type="ORF">PIB30_011463</name>
</gene>
<accession>A0ABU6R689</accession>
<protein>
    <submittedName>
        <fullName evidence="2">Uncharacterized protein</fullName>
    </submittedName>
</protein>
<keyword evidence="3" id="KW-1185">Reference proteome</keyword>
<sequence>MGGGWACRSIIMYGGCCCWLGCWAMLGGGTRLGQGVRIFLSMLESGILEKERERERHGLGLYFWLVIIDPKTNGSLYFRWLHRAATAAHAVAPPLLPPAALLLLPLPLSTLTVDHACSSHSFFFFALRRHPPQLLILPLILWRPSRTFRWGRGGGGGCLPAPRPCPRPRPRPRPQMCVETLQESLRNRSFDPLHFWLMYNCNLSPFLAPPPSPLSALLRLVVVVSYCCCCVGGGLRFRWQRWWWRSYELSLLY</sequence>
<keyword evidence="1" id="KW-1133">Transmembrane helix</keyword>
<feature type="transmembrane region" description="Helical" evidence="1">
    <location>
        <begin position="216"/>
        <end position="235"/>
    </location>
</feature>
<reference evidence="2 3" key="1">
    <citation type="journal article" date="2023" name="Plants (Basel)">
        <title>Bridging the Gap: Combining Genomics and Transcriptomics Approaches to Understand Stylosanthes scabra, an Orphan Legume from the Brazilian Caatinga.</title>
        <authorList>
            <person name="Ferreira-Neto J.R.C."/>
            <person name="da Silva M.D."/>
            <person name="Binneck E."/>
            <person name="de Melo N.F."/>
            <person name="da Silva R.H."/>
            <person name="de Melo A.L.T.M."/>
            <person name="Pandolfi V."/>
            <person name="Bustamante F.O."/>
            <person name="Brasileiro-Vidal A.C."/>
            <person name="Benko-Iseppon A.M."/>
        </authorList>
    </citation>
    <scope>NUCLEOTIDE SEQUENCE [LARGE SCALE GENOMIC DNA]</scope>
    <source>
        <tissue evidence="2">Leaves</tissue>
    </source>
</reference>
<evidence type="ECO:0000313" key="3">
    <source>
        <dbReference type="Proteomes" id="UP001341840"/>
    </source>
</evidence>
<comment type="caution">
    <text evidence="2">The sequence shown here is derived from an EMBL/GenBank/DDBJ whole genome shotgun (WGS) entry which is preliminary data.</text>
</comment>
<evidence type="ECO:0000313" key="2">
    <source>
        <dbReference type="EMBL" id="MED6119398.1"/>
    </source>
</evidence>
<keyword evidence="1" id="KW-0472">Membrane</keyword>
<proteinExistence type="predicted"/>
<dbReference type="EMBL" id="JASCZI010030236">
    <property type="protein sequence ID" value="MED6119398.1"/>
    <property type="molecule type" value="Genomic_DNA"/>
</dbReference>
<keyword evidence="1" id="KW-0812">Transmembrane</keyword>
<organism evidence="2 3">
    <name type="scientific">Stylosanthes scabra</name>
    <dbReference type="NCBI Taxonomy" id="79078"/>
    <lineage>
        <taxon>Eukaryota</taxon>
        <taxon>Viridiplantae</taxon>
        <taxon>Streptophyta</taxon>
        <taxon>Embryophyta</taxon>
        <taxon>Tracheophyta</taxon>
        <taxon>Spermatophyta</taxon>
        <taxon>Magnoliopsida</taxon>
        <taxon>eudicotyledons</taxon>
        <taxon>Gunneridae</taxon>
        <taxon>Pentapetalae</taxon>
        <taxon>rosids</taxon>
        <taxon>fabids</taxon>
        <taxon>Fabales</taxon>
        <taxon>Fabaceae</taxon>
        <taxon>Papilionoideae</taxon>
        <taxon>50 kb inversion clade</taxon>
        <taxon>dalbergioids sensu lato</taxon>
        <taxon>Dalbergieae</taxon>
        <taxon>Pterocarpus clade</taxon>
        <taxon>Stylosanthes</taxon>
    </lineage>
</organism>
<dbReference type="Proteomes" id="UP001341840">
    <property type="component" value="Unassembled WGS sequence"/>
</dbReference>
<name>A0ABU6R689_9FABA</name>